<evidence type="ECO:0000313" key="3">
    <source>
        <dbReference type="Proteomes" id="UP000201613"/>
    </source>
</evidence>
<reference evidence="2 3" key="1">
    <citation type="submission" date="2017-05" db="EMBL/GenBank/DDBJ databases">
        <authorList>
            <person name="Song R."/>
            <person name="Chenine A.L."/>
            <person name="Ruprecht R.M."/>
        </authorList>
    </citation>
    <scope>NUCLEOTIDE SEQUENCE [LARGE SCALE GENOMIC DNA]</scope>
    <source>
        <strain evidence="2 3">CECT 8899</strain>
    </source>
</reference>
<feature type="chain" id="PRO_5013348462" evidence="1">
    <location>
        <begin position="23"/>
        <end position="234"/>
    </location>
</feature>
<keyword evidence="1" id="KW-0732">Signal</keyword>
<protein>
    <submittedName>
        <fullName evidence="2">Uncharacterized protein</fullName>
    </submittedName>
</protein>
<name>A0A238LI58_9RHOB</name>
<keyword evidence="3" id="KW-1185">Reference proteome</keyword>
<dbReference type="RefSeq" id="WP_245820590.1">
    <property type="nucleotide sequence ID" value="NZ_FXZK01000009.1"/>
</dbReference>
<proteinExistence type="predicted"/>
<sequence length="234" mass="25638">MYVDLAGKTLSAAAFAACVCFAAPGAAQTFDPPQGCDGVLTVQSRSCLVIHTWTCEADAPGEQWMALFTDRGPYNVRKIDAEFQWLETHFADPPAIEQMQVPAPDPESISVLLAEDHDTYDFTITNDRGTPDERVRGYDSLTGESVVIDGEPLLRTEFAYEVTLPDGTVQYRGAGAQFLSERHRLFLLGLSWSQDTPDEVNDASPVEFIYPGEPGFFSARPKYDCGGVLSKAAR</sequence>
<dbReference type="EMBL" id="FXZK01000009">
    <property type="protein sequence ID" value="SMY09369.1"/>
    <property type="molecule type" value="Genomic_DNA"/>
</dbReference>
<organism evidence="2 3">
    <name type="scientific">Flavimaricola marinus</name>
    <dbReference type="NCBI Taxonomy" id="1819565"/>
    <lineage>
        <taxon>Bacteria</taxon>
        <taxon>Pseudomonadati</taxon>
        <taxon>Pseudomonadota</taxon>
        <taxon>Alphaproteobacteria</taxon>
        <taxon>Rhodobacterales</taxon>
        <taxon>Paracoccaceae</taxon>
        <taxon>Flavimaricola</taxon>
    </lineage>
</organism>
<dbReference type="Proteomes" id="UP000201613">
    <property type="component" value="Unassembled WGS sequence"/>
</dbReference>
<feature type="signal peptide" evidence="1">
    <location>
        <begin position="1"/>
        <end position="22"/>
    </location>
</feature>
<dbReference type="AlphaFoldDB" id="A0A238LI58"/>
<accession>A0A238LI58</accession>
<evidence type="ECO:0000313" key="2">
    <source>
        <dbReference type="EMBL" id="SMY09369.1"/>
    </source>
</evidence>
<gene>
    <name evidence="2" type="ORF">LOM8899_03535</name>
</gene>
<evidence type="ECO:0000256" key="1">
    <source>
        <dbReference type="SAM" id="SignalP"/>
    </source>
</evidence>